<comment type="caution">
    <text evidence="2">The sequence shown here is derived from an EMBL/GenBank/DDBJ whole genome shotgun (WGS) entry which is preliminary data.</text>
</comment>
<keyword evidence="1" id="KW-0812">Transmembrane</keyword>
<keyword evidence="1" id="KW-1133">Transmembrane helix</keyword>
<gene>
    <name evidence="2" type="ORF">BES34_008275</name>
</gene>
<keyword evidence="1" id="KW-0472">Membrane</keyword>
<organism evidence="2 3">
    <name type="scientific">Leptospira inadai serovar Lyme</name>
    <dbReference type="NCBI Taxonomy" id="293084"/>
    <lineage>
        <taxon>Bacteria</taxon>
        <taxon>Pseudomonadati</taxon>
        <taxon>Spirochaetota</taxon>
        <taxon>Spirochaetia</taxon>
        <taxon>Leptospirales</taxon>
        <taxon>Leptospiraceae</taxon>
        <taxon>Leptospira</taxon>
    </lineage>
</organism>
<evidence type="ECO:0008006" key="4">
    <source>
        <dbReference type="Google" id="ProtNLM"/>
    </source>
</evidence>
<name>A0ABX4YJZ0_9LEPT</name>
<dbReference type="RefSeq" id="WP_010417919.1">
    <property type="nucleotide sequence ID" value="NZ_MCRM02000006.1"/>
</dbReference>
<proteinExistence type="predicted"/>
<reference evidence="2" key="1">
    <citation type="submission" date="2018-01" db="EMBL/GenBank/DDBJ databases">
        <title>Genomic characterization of Leptospira inadai serogroup Lyme isolated from captured rat in Brazil and comparative analysis with human reference strain.</title>
        <authorList>
            <person name="Moreno L.Z."/>
            <person name="Loureiro A.P."/>
            <person name="Miraglia F."/>
            <person name="Kremer F.S."/>
            <person name="Eslabao M.R."/>
            <person name="Dellagostin O.A."/>
            <person name="Lilenbaum W."/>
            <person name="Moreno A.M."/>
        </authorList>
    </citation>
    <scope>NUCLEOTIDE SEQUENCE [LARGE SCALE GENOMIC DNA]</scope>
    <source>
        <strain evidence="2">M34/99</strain>
    </source>
</reference>
<feature type="transmembrane region" description="Helical" evidence="1">
    <location>
        <begin position="6"/>
        <end position="28"/>
    </location>
</feature>
<dbReference type="EMBL" id="MCRM02000006">
    <property type="protein sequence ID" value="PNV75611.1"/>
    <property type="molecule type" value="Genomic_DNA"/>
</dbReference>
<keyword evidence="3" id="KW-1185">Reference proteome</keyword>
<sequence length="162" mass="18139">MNLKKIPFGLIAFILWVCTITVLMYYFLKGNTVKSKDNRISIHLNEDEKILVLTEMRGLLASLNGILGGLSAGDYEKASKSARASGMGLVKSLENEEKKILLKLPIEFKRLGFGTHEQFDVISEKLRQKKELGIILGELDVLTRKCVACHAAYRIDTTVPDK</sequence>
<dbReference type="Proteomes" id="UP000094669">
    <property type="component" value="Unassembled WGS sequence"/>
</dbReference>
<accession>A0ABX4YJZ0</accession>
<evidence type="ECO:0000256" key="1">
    <source>
        <dbReference type="SAM" id="Phobius"/>
    </source>
</evidence>
<evidence type="ECO:0000313" key="3">
    <source>
        <dbReference type="Proteomes" id="UP000094669"/>
    </source>
</evidence>
<protein>
    <recommendedName>
        <fullName evidence="4">Cytochrome C</fullName>
    </recommendedName>
</protein>
<evidence type="ECO:0000313" key="2">
    <source>
        <dbReference type="EMBL" id="PNV75611.1"/>
    </source>
</evidence>